<feature type="transmembrane region" description="Helical" evidence="2">
    <location>
        <begin position="85"/>
        <end position="105"/>
    </location>
</feature>
<dbReference type="AlphaFoldDB" id="A0A3S1GZI7"/>
<feature type="transmembrane region" description="Helical" evidence="2">
    <location>
        <begin position="117"/>
        <end position="136"/>
    </location>
</feature>
<dbReference type="GO" id="GO:0016020">
    <property type="term" value="C:membrane"/>
    <property type="evidence" value="ECO:0007669"/>
    <property type="project" value="UniProtKB-SubCell"/>
</dbReference>
<keyword evidence="2" id="KW-0472">Membrane</keyword>
<dbReference type="OrthoDB" id="6140699at2759"/>
<keyword evidence="5" id="KW-1185">Reference proteome</keyword>
<dbReference type="InterPro" id="IPR056227">
    <property type="entry name" value="TMD0_ABC"/>
</dbReference>
<gene>
    <name evidence="4" type="ORF">EGW08_023003</name>
</gene>
<dbReference type="EMBL" id="RQTK01001765">
    <property type="protein sequence ID" value="RUS69237.1"/>
    <property type="molecule type" value="Genomic_DNA"/>
</dbReference>
<protein>
    <recommendedName>
        <fullName evidence="3">ABC transporter TMD0 domain-containing protein</fullName>
    </recommendedName>
</protein>
<name>A0A3S1GZI7_ELYCH</name>
<dbReference type="Proteomes" id="UP000271974">
    <property type="component" value="Unassembled WGS sequence"/>
</dbReference>
<reference evidence="4 5" key="1">
    <citation type="submission" date="2019-01" db="EMBL/GenBank/DDBJ databases">
        <title>A draft genome assembly of the solar-powered sea slug Elysia chlorotica.</title>
        <authorList>
            <person name="Cai H."/>
            <person name="Li Q."/>
            <person name="Fang X."/>
            <person name="Li J."/>
            <person name="Curtis N.E."/>
            <person name="Altenburger A."/>
            <person name="Shibata T."/>
            <person name="Feng M."/>
            <person name="Maeda T."/>
            <person name="Schwartz J.A."/>
            <person name="Shigenobu S."/>
            <person name="Lundholm N."/>
            <person name="Nishiyama T."/>
            <person name="Yang H."/>
            <person name="Hasebe M."/>
            <person name="Li S."/>
            <person name="Pierce S.K."/>
            <person name="Wang J."/>
        </authorList>
    </citation>
    <scope>NUCLEOTIDE SEQUENCE [LARGE SCALE GENOMIC DNA]</scope>
    <source>
        <strain evidence="4">EC2010</strain>
        <tissue evidence="4">Whole organism of an adult</tissue>
    </source>
</reference>
<dbReference type="STRING" id="188477.A0A3S1GZI7"/>
<evidence type="ECO:0000256" key="1">
    <source>
        <dbReference type="ARBA" id="ARBA00004141"/>
    </source>
</evidence>
<comment type="subcellular location">
    <subcellularLocation>
        <location evidence="1">Membrane</location>
        <topology evidence="1">Multi-pass membrane protein</topology>
    </subcellularLocation>
</comment>
<keyword evidence="2" id="KW-0812">Transmembrane</keyword>
<evidence type="ECO:0000313" key="4">
    <source>
        <dbReference type="EMBL" id="RUS69237.1"/>
    </source>
</evidence>
<accession>A0A3S1GZI7</accession>
<feature type="domain" description="ABC transporter TMD0" evidence="3">
    <location>
        <begin position="7"/>
        <end position="140"/>
    </location>
</feature>
<proteinExistence type="predicted"/>
<keyword evidence="2" id="KW-1133">Transmembrane helix</keyword>
<comment type="caution">
    <text evidence="4">The sequence shown here is derived from an EMBL/GenBank/DDBJ whole genome shotgun (WGS) entry which is preliminary data.</text>
</comment>
<evidence type="ECO:0000256" key="2">
    <source>
        <dbReference type="SAM" id="Phobius"/>
    </source>
</evidence>
<evidence type="ECO:0000259" key="3">
    <source>
        <dbReference type="Pfam" id="PF24357"/>
    </source>
</evidence>
<dbReference type="Pfam" id="PF24357">
    <property type="entry name" value="TMD0_ABC"/>
    <property type="match status" value="1"/>
</dbReference>
<feature type="non-terminal residue" evidence="4">
    <location>
        <position position="1"/>
    </location>
</feature>
<organism evidence="4 5">
    <name type="scientific">Elysia chlorotica</name>
    <name type="common">Eastern emerald elysia</name>
    <name type="synonym">Sea slug</name>
    <dbReference type="NCBI Taxonomy" id="188477"/>
    <lineage>
        <taxon>Eukaryota</taxon>
        <taxon>Metazoa</taxon>
        <taxon>Spiralia</taxon>
        <taxon>Lophotrochozoa</taxon>
        <taxon>Mollusca</taxon>
        <taxon>Gastropoda</taxon>
        <taxon>Heterobranchia</taxon>
        <taxon>Euthyneura</taxon>
        <taxon>Panpulmonata</taxon>
        <taxon>Sacoglossa</taxon>
        <taxon>Placobranchoidea</taxon>
        <taxon>Plakobranchidae</taxon>
        <taxon>Elysia</taxon>
    </lineage>
</organism>
<feature type="transmembrane region" description="Helical" evidence="2">
    <location>
        <begin position="50"/>
        <end position="73"/>
    </location>
</feature>
<feature type="transmembrane region" description="Helical" evidence="2">
    <location>
        <begin position="20"/>
        <end position="38"/>
    </location>
</feature>
<evidence type="ECO:0000313" key="5">
    <source>
        <dbReference type="Proteomes" id="UP000271974"/>
    </source>
</evidence>
<sequence>AIRDSSYPKLSKCFQQTTLTFAPCGWLWLTAGFHLVYLRRHTQYVKLPITWLHLARLIVALILGLASAVHLFLPLEDDKSFPASFYVSQSLWVITYLLACILMVYSRRFGVTSPCIVFLFWLLTMFTHIVPLYSVIMQKVNCKSL</sequence>